<dbReference type="STRING" id="109895.A0A507E5Y5"/>
<name>A0A507E5Y5_9FUNG</name>
<evidence type="ECO:0000313" key="3">
    <source>
        <dbReference type="EMBL" id="TPX59236.1"/>
    </source>
</evidence>
<comment type="caution">
    <text evidence="3">The sequence shown here is derived from an EMBL/GenBank/DDBJ whole genome shotgun (WGS) entry which is preliminary data.</text>
</comment>
<protein>
    <submittedName>
        <fullName evidence="3">Uncharacterized protein</fullName>
    </submittedName>
</protein>
<feature type="compositionally biased region" description="Low complexity" evidence="1">
    <location>
        <begin position="249"/>
        <end position="259"/>
    </location>
</feature>
<keyword evidence="4" id="KW-1185">Reference proteome</keyword>
<gene>
    <name evidence="3" type="ORF">PhCBS80983_g02581</name>
</gene>
<keyword evidence="2" id="KW-0732">Signal</keyword>
<dbReference type="AlphaFoldDB" id="A0A507E5Y5"/>
<feature type="chain" id="PRO_5021482186" evidence="2">
    <location>
        <begin position="20"/>
        <end position="324"/>
    </location>
</feature>
<proteinExistence type="predicted"/>
<feature type="compositionally biased region" description="Low complexity" evidence="1">
    <location>
        <begin position="285"/>
        <end position="294"/>
    </location>
</feature>
<feature type="signal peptide" evidence="2">
    <location>
        <begin position="1"/>
        <end position="19"/>
    </location>
</feature>
<evidence type="ECO:0000256" key="2">
    <source>
        <dbReference type="SAM" id="SignalP"/>
    </source>
</evidence>
<sequence>MRFTLSSLLVTALATSVYADINNLTTYPDDECGRDLLIDDFRSSRRGVLKIPGETITRQLNLLEADYGQGPNPDSLNYTIDTTAGVIRIVSGPQPVGQDNYWFSKFDPNACFNTTNWHAIAFDLVGPPGGAFTTTLTQKNPDCIDRTPGLSDSDYIPISNYVTLDGTKQPVVMPFADFRRNIAGGAFDLVHLKDWTLNHFLPVGSVWEISNLRLIRPCGPSAPAVPIPPPAASTTALSAAPAATTISAAPAATTTPLPGAGTGTGTGIGTDTDAGTGTGSGTGTGAPATSTPPAEDVQHSSASKTLTGFVTLVFGVVGAFLGAW</sequence>
<reference evidence="3 4" key="1">
    <citation type="journal article" date="2019" name="Sci. Rep.">
        <title>Comparative genomics of chytrid fungi reveal insights into the obligate biotrophic and pathogenic lifestyle of Synchytrium endobioticum.</title>
        <authorList>
            <person name="van de Vossenberg B.T.L.H."/>
            <person name="Warris S."/>
            <person name="Nguyen H.D.T."/>
            <person name="van Gent-Pelzer M.P.E."/>
            <person name="Joly D.L."/>
            <person name="van de Geest H.C."/>
            <person name="Bonants P.J.M."/>
            <person name="Smith D.S."/>
            <person name="Levesque C.A."/>
            <person name="van der Lee T.A.J."/>
        </authorList>
    </citation>
    <scope>NUCLEOTIDE SEQUENCE [LARGE SCALE GENOMIC DNA]</scope>
    <source>
        <strain evidence="3 4">CBS 809.83</strain>
    </source>
</reference>
<organism evidence="3 4">
    <name type="scientific">Powellomyces hirtus</name>
    <dbReference type="NCBI Taxonomy" id="109895"/>
    <lineage>
        <taxon>Eukaryota</taxon>
        <taxon>Fungi</taxon>
        <taxon>Fungi incertae sedis</taxon>
        <taxon>Chytridiomycota</taxon>
        <taxon>Chytridiomycota incertae sedis</taxon>
        <taxon>Chytridiomycetes</taxon>
        <taxon>Spizellomycetales</taxon>
        <taxon>Powellomycetaceae</taxon>
        <taxon>Powellomyces</taxon>
    </lineage>
</organism>
<dbReference type="Proteomes" id="UP000318582">
    <property type="component" value="Unassembled WGS sequence"/>
</dbReference>
<dbReference type="EMBL" id="QEAQ01000027">
    <property type="protein sequence ID" value="TPX59236.1"/>
    <property type="molecule type" value="Genomic_DNA"/>
</dbReference>
<evidence type="ECO:0000313" key="4">
    <source>
        <dbReference type="Proteomes" id="UP000318582"/>
    </source>
</evidence>
<evidence type="ECO:0000256" key="1">
    <source>
        <dbReference type="SAM" id="MobiDB-lite"/>
    </source>
</evidence>
<accession>A0A507E5Y5</accession>
<feature type="region of interest" description="Disordered" evidence="1">
    <location>
        <begin position="249"/>
        <end position="300"/>
    </location>
</feature>